<feature type="domain" description="HTH araC/xylS-type" evidence="4">
    <location>
        <begin position="1"/>
        <end position="82"/>
    </location>
</feature>
<dbReference type="InterPro" id="IPR050204">
    <property type="entry name" value="AraC_XylS_family_regulators"/>
</dbReference>
<evidence type="ECO:0000256" key="1">
    <source>
        <dbReference type="ARBA" id="ARBA00023015"/>
    </source>
</evidence>
<dbReference type="GO" id="GO:0003700">
    <property type="term" value="F:DNA-binding transcription factor activity"/>
    <property type="evidence" value="ECO:0007669"/>
    <property type="project" value="InterPro"/>
</dbReference>
<dbReference type="PROSITE" id="PS01124">
    <property type="entry name" value="HTH_ARAC_FAMILY_2"/>
    <property type="match status" value="1"/>
</dbReference>
<name>A0A6V8KSU1_9ACTN</name>
<keyword evidence="3" id="KW-0804">Transcription</keyword>
<dbReference type="InterPro" id="IPR009057">
    <property type="entry name" value="Homeodomain-like_sf"/>
</dbReference>
<keyword evidence="6" id="KW-1185">Reference proteome</keyword>
<dbReference type="RefSeq" id="WP_246277754.1">
    <property type="nucleotide sequence ID" value="NZ_BAABJB010000006.1"/>
</dbReference>
<evidence type="ECO:0000256" key="2">
    <source>
        <dbReference type="ARBA" id="ARBA00023125"/>
    </source>
</evidence>
<organism evidence="5 6">
    <name type="scientific">Phytohabitans rumicis</name>
    <dbReference type="NCBI Taxonomy" id="1076125"/>
    <lineage>
        <taxon>Bacteria</taxon>
        <taxon>Bacillati</taxon>
        <taxon>Actinomycetota</taxon>
        <taxon>Actinomycetes</taxon>
        <taxon>Micromonosporales</taxon>
        <taxon>Micromonosporaceae</taxon>
    </lineage>
</organism>
<dbReference type="PANTHER" id="PTHR46796">
    <property type="entry name" value="HTH-TYPE TRANSCRIPTIONAL ACTIVATOR RHAS-RELATED"/>
    <property type="match status" value="1"/>
</dbReference>
<keyword evidence="2" id="KW-0238">DNA-binding</keyword>
<dbReference type="AlphaFoldDB" id="A0A6V8KSU1"/>
<dbReference type="SUPFAM" id="SSF46689">
    <property type="entry name" value="Homeodomain-like"/>
    <property type="match status" value="1"/>
</dbReference>
<keyword evidence="1" id="KW-0805">Transcription regulation</keyword>
<dbReference type="Gene3D" id="1.10.10.60">
    <property type="entry name" value="Homeodomain-like"/>
    <property type="match status" value="1"/>
</dbReference>
<evidence type="ECO:0000256" key="3">
    <source>
        <dbReference type="ARBA" id="ARBA00023163"/>
    </source>
</evidence>
<gene>
    <name evidence="5" type="ORF">Prum_018540</name>
</gene>
<comment type="caution">
    <text evidence="5">The sequence shown here is derived from an EMBL/GenBank/DDBJ whole genome shotgun (WGS) entry which is preliminary data.</text>
</comment>
<dbReference type="EMBL" id="BLPG01000001">
    <property type="protein sequence ID" value="GFJ88212.1"/>
    <property type="molecule type" value="Genomic_DNA"/>
</dbReference>
<dbReference type="SMART" id="SM00342">
    <property type="entry name" value="HTH_ARAC"/>
    <property type="match status" value="1"/>
</dbReference>
<accession>A0A6V8KSU1</accession>
<proteinExistence type="predicted"/>
<dbReference type="GO" id="GO:0043565">
    <property type="term" value="F:sequence-specific DNA binding"/>
    <property type="evidence" value="ECO:0007669"/>
    <property type="project" value="InterPro"/>
</dbReference>
<evidence type="ECO:0000313" key="6">
    <source>
        <dbReference type="Proteomes" id="UP000482960"/>
    </source>
</evidence>
<dbReference type="PANTHER" id="PTHR46796:SF15">
    <property type="entry name" value="BLL1074 PROTEIN"/>
    <property type="match status" value="1"/>
</dbReference>
<protein>
    <recommendedName>
        <fullName evidence="4">HTH araC/xylS-type domain-containing protein</fullName>
    </recommendedName>
</protein>
<evidence type="ECO:0000259" key="4">
    <source>
        <dbReference type="PROSITE" id="PS01124"/>
    </source>
</evidence>
<dbReference type="Pfam" id="PF12833">
    <property type="entry name" value="HTH_18"/>
    <property type="match status" value="1"/>
</dbReference>
<sequence length="90" mass="9634">MAGLAAELGWSGRHLASTFRREIGLTPKMAARVLRFERAYAALGSADSWADIAVSCGYYDQAHLIRDFKEFAGAPPGHFRPIAGAPGVAD</sequence>
<reference evidence="5 6" key="1">
    <citation type="submission" date="2020-03" db="EMBL/GenBank/DDBJ databases">
        <title>Whole genome shotgun sequence of Phytohabitans rumicis NBRC 108638.</title>
        <authorList>
            <person name="Komaki H."/>
            <person name="Tamura T."/>
        </authorList>
    </citation>
    <scope>NUCLEOTIDE SEQUENCE [LARGE SCALE GENOMIC DNA]</scope>
    <source>
        <strain evidence="5 6">NBRC 108638</strain>
    </source>
</reference>
<evidence type="ECO:0000313" key="5">
    <source>
        <dbReference type="EMBL" id="GFJ88212.1"/>
    </source>
</evidence>
<dbReference type="Proteomes" id="UP000482960">
    <property type="component" value="Unassembled WGS sequence"/>
</dbReference>
<dbReference type="InterPro" id="IPR018060">
    <property type="entry name" value="HTH_AraC"/>
</dbReference>
<reference evidence="5 6" key="2">
    <citation type="submission" date="2020-03" db="EMBL/GenBank/DDBJ databases">
        <authorList>
            <person name="Ichikawa N."/>
            <person name="Kimura A."/>
            <person name="Kitahashi Y."/>
            <person name="Uohara A."/>
        </authorList>
    </citation>
    <scope>NUCLEOTIDE SEQUENCE [LARGE SCALE GENOMIC DNA]</scope>
    <source>
        <strain evidence="5 6">NBRC 108638</strain>
    </source>
</reference>